<evidence type="ECO:0000313" key="3">
    <source>
        <dbReference type="Proteomes" id="UP000317550"/>
    </source>
</evidence>
<dbReference type="Gene3D" id="1.25.40.10">
    <property type="entry name" value="Tetratricopeptide repeat domain"/>
    <property type="match status" value="1"/>
</dbReference>
<feature type="chain" id="PRO_5028414935" evidence="1">
    <location>
        <begin position="21"/>
        <end position="102"/>
    </location>
</feature>
<dbReference type="SUPFAM" id="SSF81901">
    <property type="entry name" value="HCP-like"/>
    <property type="match status" value="1"/>
</dbReference>
<dbReference type="AlphaFoldDB" id="A0A516SM09"/>
<reference evidence="3" key="1">
    <citation type="submission" date="2019-07" db="EMBL/GenBank/DDBJ databases">
        <title>Chitinimonas sp. nov., isolated from Ny-Alesund, arctica soil.</title>
        <authorList>
            <person name="Xu Q."/>
            <person name="Peng F."/>
        </authorList>
    </citation>
    <scope>NUCLEOTIDE SEQUENCE [LARGE SCALE GENOMIC DNA]</scope>
    <source>
        <strain evidence="3">R3-44</strain>
    </source>
</reference>
<dbReference type="PANTHER" id="PTHR11102:SF160">
    <property type="entry name" value="ERAD-ASSOCIATED E3 UBIQUITIN-PROTEIN LIGASE COMPONENT HRD3"/>
    <property type="match status" value="1"/>
</dbReference>
<dbReference type="KEGG" id="cari:FNU76_00875"/>
<dbReference type="PANTHER" id="PTHR11102">
    <property type="entry name" value="SEL-1-LIKE PROTEIN"/>
    <property type="match status" value="1"/>
</dbReference>
<sequence>MKVRIWLLTMAVGLSGMAWAGLNGHKTDLQQATLDGVRALAESGHAAAQNKLGAMYQLGQEVAQDHLQALAWYRKSAQQGNADAQTNLCTLYLGGLGVPQDN</sequence>
<evidence type="ECO:0000313" key="2">
    <source>
        <dbReference type="EMBL" id="QDQ29170.1"/>
    </source>
</evidence>
<accession>A0A516SM09</accession>
<keyword evidence="3" id="KW-1185">Reference proteome</keyword>
<dbReference type="SMART" id="SM00671">
    <property type="entry name" value="SEL1"/>
    <property type="match status" value="1"/>
</dbReference>
<dbReference type="InterPro" id="IPR006597">
    <property type="entry name" value="Sel1-like"/>
</dbReference>
<proteinExistence type="predicted"/>
<gene>
    <name evidence="2" type="ORF">FNU76_00875</name>
</gene>
<evidence type="ECO:0000256" key="1">
    <source>
        <dbReference type="SAM" id="SignalP"/>
    </source>
</evidence>
<dbReference type="InterPro" id="IPR050767">
    <property type="entry name" value="Sel1_AlgK"/>
</dbReference>
<dbReference type="InterPro" id="IPR011990">
    <property type="entry name" value="TPR-like_helical_dom_sf"/>
</dbReference>
<keyword evidence="1" id="KW-0732">Signal</keyword>
<protein>
    <submittedName>
        <fullName evidence="2">Sel1 repeat family protein</fullName>
    </submittedName>
</protein>
<feature type="signal peptide" evidence="1">
    <location>
        <begin position="1"/>
        <end position="20"/>
    </location>
</feature>
<organism evidence="2 3">
    <name type="scientific">Chitinimonas arctica</name>
    <dbReference type="NCBI Taxonomy" id="2594795"/>
    <lineage>
        <taxon>Bacteria</taxon>
        <taxon>Pseudomonadati</taxon>
        <taxon>Pseudomonadota</taxon>
        <taxon>Betaproteobacteria</taxon>
        <taxon>Neisseriales</taxon>
        <taxon>Chitinibacteraceae</taxon>
        <taxon>Chitinimonas</taxon>
    </lineage>
</organism>
<name>A0A516SM09_9NEIS</name>
<dbReference type="Proteomes" id="UP000317550">
    <property type="component" value="Chromosome"/>
</dbReference>
<dbReference type="Pfam" id="PF08238">
    <property type="entry name" value="Sel1"/>
    <property type="match status" value="2"/>
</dbReference>
<dbReference type="OrthoDB" id="4227084at2"/>
<dbReference type="EMBL" id="CP041730">
    <property type="protein sequence ID" value="QDQ29170.1"/>
    <property type="molecule type" value="Genomic_DNA"/>
</dbReference>